<evidence type="ECO:0000256" key="3">
    <source>
        <dbReference type="ARBA" id="ARBA00023004"/>
    </source>
</evidence>
<dbReference type="Proteomes" id="UP000033699">
    <property type="component" value="Unassembled WGS sequence"/>
</dbReference>
<dbReference type="PROSITE" id="PS51918">
    <property type="entry name" value="RADICAL_SAM"/>
    <property type="match status" value="1"/>
</dbReference>
<dbReference type="PANTHER" id="PTHR11228">
    <property type="entry name" value="RADICAL SAM DOMAIN PROTEIN"/>
    <property type="match status" value="1"/>
</dbReference>
<keyword evidence="2" id="KW-0479">Metal-binding</keyword>
<evidence type="ECO:0000256" key="4">
    <source>
        <dbReference type="ARBA" id="ARBA00023014"/>
    </source>
</evidence>
<evidence type="ECO:0000313" key="6">
    <source>
        <dbReference type="EMBL" id="KJS60894.1"/>
    </source>
</evidence>
<gene>
    <name evidence="6" type="ORF">VM95_18580</name>
</gene>
<dbReference type="RefSeq" id="WP_045698165.1">
    <property type="nucleotide sequence ID" value="NZ_JZKH01000035.1"/>
</dbReference>
<dbReference type="InterPro" id="IPR007197">
    <property type="entry name" value="rSAM"/>
</dbReference>
<organism evidence="6 7">
    <name type="scientific">Streptomyces rubellomurinus (strain ATCC 31215)</name>
    <dbReference type="NCBI Taxonomy" id="359131"/>
    <lineage>
        <taxon>Bacteria</taxon>
        <taxon>Bacillati</taxon>
        <taxon>Actinomycetota</taxon>
        <taxon>Actinomycetes</taxon>
        <taxon>Kitasatosporales</taxon>
        <taxon>Streptomycetaceae</taxon>
        <taxon>Streptomyces</taxon>
    </lineage>
</organism>
<keyword evidence="3" id="KW-0408">Iron</keyword>
<dbReference type="SFLD" id="SFLDG01067">
    <property type="entry name" value="SPASM/twitch_domain_containing"/>
    <property type="match status" value="1"/>
</dbReference>
<dbReference type="EMBL" id="JZKH01000035">
    <property type="protein sequence ID" value="KJS60894.1"/>
    <property type="molecule type" value="Genomic_DNA"/>
</dbReference>
<keyword evidence="4" id="KW-0411">Iron-sulfur</keyword>
<dbReference type="InterPro" id="IPR050377">
    <property type="entry name" value="Radical_SAM_PqqE_MftC-like"/>
</dbReference>
<comment type="caution">
    <text evidence="6">The sequence shown here is derived from an EMBL/GenBank/DDBJ whole genome shotgun (WGS) entry which is preliminary data.</text>
</comment>
<dbReference type="AlphaFoldDB" id="A0A0F2TCJ4"/>
<keyword evidence="7" id="KW-1185">Reference proteome</keyword>
<evidence type="ECO:0000313" key="7">
    <source>
        <dbReference type="Proteomes" id="UP000033699"/>
    </source>
</evidence>
<proteinExistence type="predicted"/>
<dbReference type="OrthoDB" id="9782387at2"/>
<dbReference type="PANTHER" id="PTHR11228:SF7">
    <property type="entry name" value="PQQA PEPTIDE CYCLASE"/>
    <property type="match status" value="1"/>
</dbReference>
<feature type="domain" description="Radical SAM core" evidence="5">
    <location>
        <begin position="1"/>
        <end position="222"/>
    </location>
</feature>
<reference evidence="6 7" key="1">
    <citation type="submission" date="2015-02" db="EMBL/GenBank/DDBJ databases">
        <authorList>
            <person name="Ju K.-S."/>
            <person name="Doroghazi J.R."/>
            <person name="Metcalf W."/>
        </authorList>
    </citation>
    <scope>NUCLEOTIDE SEQUENCE [LARGE SCALE GENOMIC DNA]</scope>
    <source>
        <strain evidence="6 7">ATCC 31215</strain>
    </source>
</reference>
<dbReference type="GO" id="GO:0003824">
    <property type="term" value="F:catalytic activity"/>
    <property type="evidence" value="ECO:0007669"/>
    <property type="project" value="InterPro"/>
</dbReference>
<evidence type="ECO:0000256" key="2">
    <source>
        <dbReference type="ARBA" id="ARBA00022723"/>
    </source>
</evidence>
<dbReference type="Gene3D" id="3.20.20.70">
    <property type="entry name" value="Aldolase class I"/>
    <property type="match status" value="1"/>
</dbReference>
<dbReference type="GO" id="GO:0046872">
    <property type="term" value="F:metal ion binding"/>
    <property type="evidence" value="ECO:0007669"/>
    <property type="project" value="UniProtKB-KW"/>
</dbReference>
<dbReference type="InterPro" id="IPR058240">
    <property type="entry name" value="rSAM_sf"/>
</dbReference>
<evidence type="ECO:0000259" key="5">
    <source>
        <dbReference type="PROSITE" id="PS51918"/>
    </source>
</evidence>
<dbReference type="Pfam" id="PF04055">
    <property type="entry name" value="Radical_SAM"/>
    <property type="match status" value="1"/>
</dbReference>
<accession>A0A0F2TCJ4</accession>
<evidence type="ECO:0000256" key="1">
    <source>
        <dbReference type="ARBA" id="ARBA00022691"/>
    </source>
</evidence>
<dbReference type="PATRIC" id="fig|359131.3.peg.4334"/>
<protein>
    <recommendedName>
        <fullName evidence="5">Radical SAM core domain-containing protein</fullName>
    </recommendedName>
</protein>
<dbReference type="CDD" id="cd01335">
    <property type="entry name" value="Radical_SAM"/>
    <property type="match status" value="1"/>
</dbReference>
<keyword evidence="1" id="KW-0949">S-adenosyl-L-methionine</keyword>
<dbReference type="InterPro" id="IPR013785">
    <property type="entry name" value="Aldolase_TIM"/>
</dbReference>
<sequence>MRSVILSAGKSCFVACPGCYNYFGRTVTETSQVLRFAAGLRERFGIEKITVGGGDPLTRPDIIPLLTGLHDLGLRIHLDTVGTAFLGTARIRFMGTGAVDQVAADDVVAVSDLIGIPLDGSTDAVQQQFRRHATVASQLAVLSLLGKVGARICVNTVVHSGNSGDIAEIAGLLSGFVGIEEWQLFQFMPIGPLGHRNRERYLISEGEFQRAVAVARDNAPGHVRIAAKSAGGRKHRYLLIDSAGLVWTPEQSQAIVWHSEDANDRRHLIGNVSDADILDRLAALENAVEEVPA</sequence>
<dbReference type="SFLD" id="SFLDS00029">
    <property type="entry name" value="Radical_SAM"/>
    <property type="match status" value="1"/>
</dbReference>
<dbReference type="SUPFAM" id="SSF102114">
    <property type="entry name" value="Radical SAM enzymes"/>
    <property type="match status" value="1"/>
</dbReference>
<dbReference type="GO" id="GO:0051536">
    <property type="term" value="F:iron-sulfur cluster binding"/>
    <property type="evidence" value="ECO:0007669"/>
    <property type="project" value="UniProtKB-KW"/>
</dbReference>
<name>A0A0F2TCJ4_STRR3</name>